<dbReference type="EMBL" id="LR743508">
    <property type="protein sequence ID" value="CAA2109735.1"/>
    <property type="molecule type" value="Genomic_DNA"/>
</dbReference>
<dbReference type="AlphaFoldDB" id="A0A679JAA7"/>
<evidence type="ECO:0000313" key="4">
    <source>
        <dbReference type="EMBL" id="CAA2109735.1"/>
    </source>
</evidence>
<evidence type="ECO:0000256" key="2">
    <source>
        <dbReference type="ARBA" id="ARBA00022840"/>
    </source>
</evidence>
<protein>
    <recommendedName>
        <fullName evidence="3">Zeta toxin domain-containing protein</fullName>
    </recommendedName>
</protein>
<dbReference type="GO" id="GO:0016301">
    <property type="term" value="F:kinase activity"/>
    <property type="evidence" value="ECO:0007669"/>
    <property type="project" value="InterPro"/>
</dbReference>
<dbReference type="SUPFAM" id="SSF52540">
    <property type="entry name" value="P-loop containing nucleoside triphosphate hydrolases"/>
    <property type="match status" value="1"/>
</dbReference>
<evidence type="ECO:0000256" key="1">
    <source>
        <dbReference type="ARBA" id="ARBA00022741"/>
    </source>
</evidence>
<sequence>MPARIFVLAGVNGAGKSSVGGAALLYKKVDYFNPDLAARELLDAHPHLAPEAANAQAWEIGRKGLERALADGQNFAFETTLGARTIPQMLVDGARQGAQVHLWYAGLSSPELHLQRVRSRVAAGGHDIPEAKIRERYETSRANLIRLLPWLASLRLYDNSAEGDPKAGCKPQPRLLLHMEGGRVAFHISLDQVPQWAKPIMAAALA</sequence>
<evidence type="ECO:0000259" key="3">
    <source>
        <dbReference type="Pfam" id="PF06414"/>
    </source>
</evidence>
<feature type="domain" description="Zeta toxin" evidence="3">
    <location>
        <begin position="6"/>
        <end position="144"/>
    </location>
</feature>
<dbReference type="InterPro" id="IPR010488">
    <property type="entry name" value="Zeta_toxin_domain"/>
</dbReference>
<organism evidence="4">
    <name type="scientific">Variovorax paradoxus</name>
    <dbReference type="NCBI Taxonomy" id="34073"/>
    <lineage>
        <taxon>Bacteria</taxon>
        <taxon>Pseudomonadati</taxon>
        <taxon>Pseudomonadota</taxon>
        <taxon>Betaproteobacteria</taxon>
        <taxon>Burkholderiales</taxon>
        <taxon>Comamonadaceae</taxon>
        <taxon>Variovorax</taxon>
    </lineage>
</organism>
<dbReference type="PANTHER" id="PTHR39206">
    <property type="entry name" value="SLL8004 PROTEIN"/>
    <property type="match status" value="1"/>
</dbReference>
<reference evidence="4" key="1">
    <citation type="submission" date="2019-12" db="EMBL/GenBank/DDBJ databases">
        <authorList>
            <person name="Cremers G."/>
        </authorList>
    </citation>
    <scope>NUCLEOTIDE SEQUENCE</scope>
    <source>
        <strain evidence="4">Vvax</strain>
    </source>
</reference>
<dbReference type="RefSeq" id="WP_339093714.1">
    <property type="nucleotide sequence ID" value="NZ_LR743508.1"/>
</dbReference>
<accession>A0A679JAA7</accession>
<name>A0A679JAA7_VARPD</name>
<dbReference type="GO" id="GO:0005524">
    <property type="term" value="F:ATP binding"/>
    <property type="evidence" value="ECO:0007669"/>
    <property type="project" value="UniProtKB-KW"/>
</dbReference>
<keyword evidence="1" id="KW-0547">Nucleotide-binding</keyword>
<dbReference type="PANTHER" id="PTHR39206:SF1">
    <property type="entry name" value="SLL8004 PROTEIN"/>
    <property type="match status" value="1"/>
</dbReference>
<proteinExistence type="predicted"/>
<dbReference type="Gene3D" id="3.40.50.300">
    <property type="entry name" value="P-loop containing nucleotide triphosphate hydrolases"/>
    <property type="match status" value="1"/>
</dbReference>
<dbReference type="InterPro" id="IPR027417">
    <property type="entry name" value="P-loop_NTPase"/>
</dbReference>
<dbReference type="Pfam" id="PF06414">
    <property type="entry name" value="Zeta_toxin"/>
    <property type="match status" value="1"/>
</dbReference>
<keyword evidence="2" id="KW-0067">ATP-binding</keyword>
<gene>
    <name evidence="4" type="ORF">VVAX_06007</name>
</gene>